<protein>
    <submittedName>
        <fullName evidence="1">Uncharacterized protein</fullName>
    </submittedName>
</protein>
<evidence type="ECO:0000313" key="1">
    <source>
        <dbReference type="EMBL" id="RZU40970.1"/>
    </source>
</evidence>
<dbReference type="EMBL" id="SHKW01000001">
    <property type="protein sequence ID" value="RZU40970.1"/>
    <property type="molecule type" value="Genomic_DNA"/>
</dbReference>
<evidence type="ECO:0000313" key="2">
    <source>
        <dbReference type="Proteomes" id="UP000292958"/>
    </source>
</evidence>
<name>A0A4Q7YTT1_9BACT</name>
<keyword evidence="2" id="KW-1185">Reference proteome</keyword>
<gene>
    <name evidence="1" type="ORF">BDD14_2461</name>
</gene>
<organism evidence="1 2">
    <name type="scientific">Edaphobacter modestus</name>
    <dbReference type="NCBI Taxonomy" id="388466"/>
    <lineage>
        <taxon>Bacteria</taxon>
        <taxon>Pseudomonadati</taxon>
        <taxon>Acidobacteriota</taxon>
        <taxon>Terriglobia</taxon>
        <taxon>Terriglobales</taxon>
        <taxon>Acidobacteriaceae</taxon>
        <taxon>Edaphobacter</taxon>
    </lineage>
</organism>
<proteinExistence type="predicted"/>
<sequence>MNLCHLLLAFTLLTQNQVFSTSTESPLSQEQSYFSTEGEVTHKVALPLSIRQLLERDSFVQETLDSESLPRTSLPDDWTLCSIVHLANERERDYVVIGQSFLTGAHATHYWVYRETPQGMRLVLTAFADSLSIGKQKTNGLRNIAAVYYTAVTDGTIRYTFDGTTYQTKRPPQYR</sequence>
<dbReference type="OrthoDB" id="125049at2"/>
<reference evidence="1 2" key="1">
    <citation type="submission" date="2019-02" db="EMBL/GenBank/DDBJ databases">
        <title>Genomic Encyclopedia of Archaeal and Bacterial Type Strains, Phase II (KMG-II): from individual species to whole genera.</title>
        <authorList>
            <person name="Goeker M."/>
        </authorList>
    </citation>
    <scope>NUCLEOTIDE SEQUENCE [LARGE SCALE GENOMIC DNA]</scope>
    <source>
        <strain evidence="1 2">DSM 18101</strain>
    </source>
</reference>
<accession>A0A4Q7YTT1</accession>
<comment type="caution">
    <text evidence="1">The sequence shown here is derived from an EMBL/GenBank/DDBJ whole genome shotgun (WGS) entry which is preliminary data.</text>
</comment>
<dbReference type="Proteomes" id="UP000292958">
    <property type="component" value="Unassembled WGS sequence"/>
</dbReference>
<dbReference type="AlphaFoldDB" id="A0A4Q7YTT1"/>
<dbReference type="RefSeq" id="WP_130418965.1">
    <property type="nucleotide sequence ID" value="NZ_SHKW01000001.1"/>
</dbReference>